<dbReference type="Proteomes" id="UP001161247">
    <property type="component" value="Chromosome 7"/>
</dbReference>
<dbReference type="Gene3D" id="3.40.50.720">
    <property type="entry name" value="NAD(P)-binding Rossmann-like Domain"/>
    <property type="match status" value="1"/>
</dbReference>
<keyword evidence="1" id="KW-0521">NADP</keyword>
<evidence type="ECO:0000256" key="2">
    <source>
        <dbReference type="ARBA" id="ARBA00023002"/>
    </source>
</evidence>
<dbReference type="GO" id="GO:0016616">
    <property type="term" value="F:oxidoreductase activity, acting on the CH-OH group of donors, NAD or NADP as acceptor"/>
    <property type="evidence" value="ECO:0007669"/>
    <property type="project" value="UniProtKB-ARBA"/>
</dbReference>
<dbReference type="PANTHER" id="PTHR42898:SF6">
    <property type="entry name" value="NADP-DEPENDENT MANNITOL DEHYDROGENASE"/>
    <property type="match status" value="1"/>
</dbReference>
<sequence length="266" mass="28702">METKTATGSRYSLSGMTALVTGGTRGIGRAIVEEFAQLGATVHTISRNEAELNQVLEEWKSKGFKVSGSVCDATSREQRTQLMEEVSSNFASKLDILVNNVGTNVFKPFSDCTAEEYSQLMSTNLESCFHFCQLAYPFLKASRIGGNIVFVSSVAGLVRVDYMAIYSATKGAINQLTKNLACEWAKDNIRVNCVAPWVTRTSLVEGLLNDANRMKKIEAATPLGRVADPEEVSSLVAFLCLPAASYITGQVVAVDGGLTVNGCVWS</sequence>
<dbReference type="EMBL" id="OX459124">
    <property type="protein sequence ID" value="CAI9113389.1"/>
    <property type="molecule type" value="Genomic_DNA"/>
</dbReference>
<keyword evidence="4" id="KW-1185">Reference proteome</keyword>
<dbReference type="PROSITE" id="PS00061">
    <property type="entry name" value="ADH_SHORT"/>
    <property type="match status" value="1"/>
</dbReference>
<reference evidence="3" key="1">
    <citation type="submission" date="2023-03" db="EMBL/GenBank/DDBJ databases">
        <authorList>
            <person name="Julca I."/>
        </authorList>
    </citation>
    <scope>NUCLEOTIDE SEQUENCE</scope>
</reference>
<dbReference type="SUPFAM" id="SSF51735">
    <property type="entry name" value="NAD(P)-binding Rossmann-fold domains"/>
    <property type="match status" value="1"/>
</dbReference>
<protein>
    <submittedName>
        <fullName evidence="3">OLC1v1013982C1</fullName>
    </submittedName>
</protein>
<name>A0AAV1E0G9_OLDCO</name>
<dbReference type="Pfam" id="PF13561">
    <property type="entry name" value="adh_short_C2"/>
    <property type="match status" value="1"/>
</dbReference>
<dbReference type="NCBIfam" id="NF005559">
    <property type="entry name" value="PRK07231.1"/>
    <property type="match status" value="1"/>
</dbReference>
<dbReference type="InterPro" id="IPR045000">
    <property type="entry name" value="TR"/>
</dbReference>
<evidence type="ECO:0000256" key="1">
    <source>
        <dbReference type="ARBA" id="ARBA00022857"/>
    </source>
</evidence>
<dbReference type="InterPro" id="IPR002347">
    <property type="entry name" value="SDR_fam"/>
</dbReference>
<proteinExistence type="predicted"/>
<gene>
    <name evidence="3" type="ORF">OLC1_LOCUS20415</name>
</gene>
<dbReference type="AlphaFoldDB" id="A0AAV1E0G9"/>
<organism evidence="3 4">
    <name type="scientific">Oldenlandia corymbosa var. corymbosa</name>
    <dbReference type="NCBI Taxonomy" id="529605"/>
    <lineage>
        <taxon>Eukaryota</taxon>
        <taxon>Viridiplantae</taxon>
        <taxon>Streptophyta</taxon>
        <taxon>Embryophyta</taxon>
        <taxon>Tracheophyta</taxon>
        <taxon>Spermatophyta</taxon>
        <taxon>Magnoliopsida</taxon>
        <taxon>eudicotyledons</taxon>
        <taxon>Gunneridae</taxon>
        <taxon>Pentapetalae</taxon>
        <taxon>asterids</taxon>
        <taxon>lamiids</taxon>
        <taxon>Gentianales</taxon>
        <taxon>Rubiaceae</taxon>
        <taxon>Rubioideae</taxon>
        <taxon>Spermacoceae</taxon>
        <taxon>Hedyotis-Oldenlandia complex</taxon>
        <taxon>Oldenlandia</taxon>
    </lineage>
</organism>
<dbReference type="InterPro" id="IPR036291">
    <property type="entry name" value="NAD(P)-bd_dom_sf"/>
</dbReference>
<dbReference type="FunFam" id="3.40.50.720:FF:000084">
    <property type="entry name" value="Short-chain dehydrogenase reductase"/>
    <property type="match status" value="1"/>
</dbReference>
<keyword evidence="2" id="KW-0560">Oxidoreductase</keyword>
<dbReference type="PRINTS" id="PR00080">
    <property type="entry name" value="SDRFAMILY"/>
</dbReference>
<accession>A0AAV1E0G9</accession>
<dbReference type="PRINTS" id="PR00081">
    <property type="entry name" value="GDHRDH"/>
</dbReference>
<dbReference type="InterPro" id="IPR020904">
    <property type="entry name" value="Sc_DH/Rdtase_CS"/>
</dbReference>
<dbReference type="PANTHER" id="PTHR42898">
    <property type="entry name" value="TROPINONE REDUCTASE"/>
    <property type="match status" value="1"/>
</dbReference>
<evidence type="ECO:0000313" key="3">
    <source>
        <dbReference type="EMBL" id="CAI9113389.1"/>
    </source>
</evidence>
<evidence type="ECO:0000313" key="4">
    <source>
        <dbReference type="Proteomes" id="UP001161247"/>
    </source>
</evidence>